<dbReference type="EMBL" id="KV878590">
    <property type="protein sequence ID" value="OJJ56390.1"/>
    <property type="molecule type" value="Genomic_DNA"/>
</dbReference>
<dbReference type="VEuPathDB" id="FungiDB:ASPSYDRAFT_1136647"/>
<evidence type="ECO:0000313" key="3">
    <source>
        <dbReference type="Proteomes" id="UP000184356"/>
    </source>
</evidence>
<dbReference type="AlphaFoldDB" id="A0A1L9TAC3"/>
<dbReference type="GeneID" id="63756032"/>
<dbReference type="Proteomes" id="UP000184356">
    <property type="component" value="Unassembled WGS sequence"/>
</dbReference>
<feature type="region of interest" description="Disordered" evidence="1">
    <location>
        <begin position="1"/>
        <end position="24"/>
    </location>
</feature>
<reference evidence="3" key="1">
    <citation type="journal article" date="2017" name="Genome Biol.">
        <title>Comparative genomics reveals high biological diversity and specific adaptations in the industrially and medically important fungal genus Aspergillus.</title>
        <authorList>
            <person name="de Vries R.P."/>
            <person name="Riley R."/>
            <person name="Wiebenga A."/>
            <person name="Aguilar-Osorio G."/>
            <person name="Amillis S."/>
            <person name="Uchima C.A."/>
            <person name="Anderluh G."/>
            <person name="Asadollahi M."/>
            <person name="Askin M."/>
            <person name="Barry K."/>
            <person name="Battaglia E."/>
            <person name="Bayram O."/>
            <person name="Benocci T."/>
            <person name="Braus-Stromeyer S.A."/>
            <person name="Caldana C."/>
            <person name="Canovas D."/>
            <person name="Cerqueira G.C."/>
            <person name="Chen F."/>
            <person name="Chen W."/>
            <person name="Choi C."/>
            <person name="Clum A."/>
            <person name="Dos Santos R.A."/>
            <person name="Damasio A.R."/>
            <person name="Diallinas G."/>
            <person name="Emri T."/>
            <person name="Fekete E."/>
            <person name="Flipphi M."/>
            <person name="Freyberg S."/>
            <person name="Gallo A."/>
            <person name="Gournas C."/>
            <person name="Habgood R."/>
            <person name="Hainaut M."/>
            <person name="Harispe M.L."/>
            <person name="Henrissat B."/>
            <person name="Hilden K.S."/>
            <person name="Hope R."/>
            <person name="Hossain A."/>
            <person name="Karabika E."/>
            <person name="Karaffa L."/>
            <person name="Karanyi Z."/>
            <person name="Krasevec N."/>
            <person name="Kuo A."/>
            <person name="Kusch H."/>
            <person name="LaButti K."/>
            <person name="Lagendijk E.L."/>
            <person name="Lapidus A."/>
            <person name="Levasseur A."/>
            <person name="Lindquist E."/>
            <person name="Lipzen A."/>
            <person name="Logrieco A.F."/>
            <person name="MacCabe A."/>
            <person name="Maekelae M.R."/>
            <person name="Malavazi I."/>
            <person name="Melin P."/>
            <person name="Meyer V."/>
            <person name="Mielnichuk N."/>
            <person name="Miskei M."/>
            <person name="Molnar A.P."/>
            <person name="Mule G."/>
            <person name="Ngan C.Y."/>
            <person name="Orejas M."/>
            <person name="Orosz E."/>
            <person name="Ouedraogo J.P."/>
            <person name="Overkamp K.M."/>
            <person name="Park H.-S."/>
            <person name="Perrone G."/>
            <person name="Piumi F."/>
            <person name="Punt P.J."/>
            <person name="Ram A.F."/>
            <person name="Ramon A."/>
            <person name="Rauscher S."/>
            <person name="Record E."/>
            <person name="Riano-Pachon D.M."/>
            <person name="Robert V."/>
            <person name="Roehrig J."/>
            <person name="Ruller R."/>
            <person name="Salamov A."/>
            <person name="Salih N.S."/>
            <person name="Samson R.A."/>
            <person name="Sandor E."/>
            <person name="Sanguinetti M."/>
            <person name="Schuetze T."/>
            <person name="Sepcic K."/>
            <person name="Shelest E."/>
            <person name="Sherlock G."/>
            <person name="Sophianopoulou V."/>
            <person name="Squina F.M."/>
            <person name="Sun H."/>
            <person name="Susca A."/>
            <person name="Todd R.B."/>
            <person name="Tsang A."/>
            <person name="Unkles S.E."/>
            <person name="van de Wiele N."/>
            <person name="van Rossen-Uffink D."/>
            <person name="Oliveira J.V."/>
            <person name="Vesth T.C."/>
            <person name="Visser J."/>
            <person name="Yu J.-H."/>
            <person name="Zhou M."/>
            <person name="Andersen M.R."/>
            <person name="Archer D.B."/>
            <person name="Baker S.E."/>
            <person name="Benoit I."/>
            <person name="Brakhage A.A."/>
            <person name="Braus G.H."/>
            <person name="Fischer R."/>
            <person name="Frisvad J.C."/>
            <person name="Goldman G.H."/>
            <person name="Houbraken J."/>
            <person name="Oakley B."/>
            <person name="Pocsi I."/>
            <person name="Scazzocchio C."/>
            <person name="Seiboth B."/>
            <person name="vanKuyk P.A."/>
            <person name="Wortman J."/>
            <person name="Dyer P.S."/>
            <person name="Grigoriev I.V."/>
        </authorList>
    </citation>
    <scope>NUCLEOTIDE SEQUENCE [LARGE SCALE GENOMIC DNA]</scope>
    <source>
        <strain evidence="3">CBS 593.65</strain>
    </source>
</reference>
<evidence type="ECO:0000313" key="2">
    <source>
        <dbReference type="EMBL" id="OJJ56390.1"/>
    </source>
</evidence>
<gene>
    <name evidence="2" type="ORF">ASPSYDRAFT_1136647</name>
</gene>
<protein>
    <submittedName>
        <fullName evidence="2">Uncharacterized protein</fullName>
    </submittedName>
</protein>
<proteinExistence type="predicted"/>
<feature type="compositionally biased region" description="Polar residues" evidence="1">
    <location>
        <begin position="1"/>
        <end position="18"/>
    </location>
</feature>
<organism evidence="2 3">
    <name type="scientific">Aspergillus sydowii CBS 593.65</name>
    <dbReference type="NCBI Taxonomy" id="1036612"/>
    <lineage>
        <taxon>Eukaryota</taxon>
        <taxon>Fungi</taxon>
        <taxon>Dikarya</taxon>
        <taxon>Ascomycota</taxon>
        <taxon>Pezizomycotina</taxon>
        <taxon>Eurotiomycetes</taxon>
        <taxon>Eurotiomycetidae</taxon>
        <taxon>Eurotiales</taxon>
        <taxon>Aspergillaceae</taxon>
        <taxon>Aspergillus</taxon>
        <taxon>Aspergillus subgen. Nidulantes</taxon>
    </lineage>
</organism>
<sequence length="440" mass="49267">MTNEEGVTNGDATTSNTAEPLKDRTERLMSELREAVMRFEPEKVKRLLVHDKCPIDRTIIKDAAVVYYNKAVFEVLASQLSKQRQVLLKLAREYLSSEQLFQLRIHHEKRNLNAQAASVAVALIASNAADYETVRLLVPDIIFPSSATSLYFLVGCNRDAAHILYNTGFMNVDELDHLMYSPLAALTIPKLTGYAGEYRVDTAARASFNYVKICTWFQAKQALLHRVFGLAQGTPLYYVAGELGKAFAALYEEQPVKNPEETTESPSYQFAMDFAMLIQPYISNSPIIREIMHDTSHRDQFSCPCSAEGSLPLNVLLNEIIINHFLVNKIKTAVVISKLVGAFLFSQQPTVYLDHLEHVASTVLRACSFASLGLAHTCRSASTSRLAVMLTERRNTHDELDNLVSAYEARFQQSNKSLAIFLITDWAMDMDALPVAKKLS</sequence>
<evidence type="ECO:0000256" key="1">
    <source>
        <dbReference type="SAM" id="MobiDB-lite"/>
    </source>
</evidence>
<accession>A0A1L9TAC3</accession>
<keyword evidence="3" id="KW-1185">Reference proteome</keyword>
<dbReference type="RefSeq" id="XP_040700196.1">
    <property type="nucleotide sequence ID" value="XM_040839959.1"/>
</dbReference>
<dbReference type="OrthoDB" id="1577640at2759"/>
<name>A0A1L9TAC3_9EURO</name>